<name>A0A8H5LS50_9AGAR</name>
<dbReference type="OrthoDB" id="3252971at2759"/>
<keyword evidence="3" id="KW-1185">Reference proteome</keyword>
<protein>
    <submittedName>
        <fullName evidence="2">Uncharacterized protein</fullName>
    </submittedName>
</protein>
<dbReference type="Proteomes" id="UP000559256">
    <property type="component" value="Unassembled WGS sequence"/>
</dbReference>
<organism evidence="2 3">
    <name type="scientific">Tetrapyrgos nigripes</name>
    <dbReference type="NCBI Taxonomy" id="182062"/>
    <lineage>
        <taxon>Eukaryota</taxon>
        <taxon>Fungi</taxon>
        <taxon>Dikarya</taxon>
        <taxon>Basidiomycota</taxon>
        <taxon>Agaricomycotina</taxon>
        <taxon>Agaricomycetes</taxon>
        <taxon>Agaricomycetidae</taxon>
        <taxon>Agaricales</taxon>
        <taxon>Marasmiineae</taxon>
        <taxon>Marasmiaceae</taxon>
        <taxon>Tetrapyrgos</taxon>
    </lineage>
</organism>
<reference evidence="2 3" key="1">
    <citation type="journal article" date="2020" name="ISME J.">
        <title>Uncovering the hidden diversity of litter-decomposition mechanisms in mushroom-forming fungi.</title>
        <authorList>
            <person name="Floudas D."/>
            <person name="Bentzer J."/>
            <person name="Ahren D."/>
            <person name="Johansson T."/>
            <person name="Persson P."/>
            <person name="Tunlid A."/>
        </authorList>
    </citation>
    <scope>NUCLEOTIDE SEQUENCE [LARGE SCALE GENOMIC DNA]</scope>
    <source>
        <strain evidence="2 3">CBS 291.85</strain>
    </source>
</reference>
<gene>
    <name evidence="2" type="ORF">D9758_004505</name>
</gene>
<evidence type="ECO:0000256" key="1">
    <source>
        <dbReference type="SAM" id="MobiDB-lite"/>
    </source>
</evidence>
<proteinExistence type="predicted"/>
<dbReference type="AlphaFoldDB" id="A0A8H5LS50"/>
<dbReference type="Gene3D" id="3.30.559.10">
    <property type="entry name" value="Chloramphenicol acetyltransferase-like domain"/>
    <property type="match status" value="1"/>
</dbReference>
<feature type="compositionally biased region" description="Polar residues" evidence="1">
    <location>
        <begin position="1"/>
        <end position="15"/>
    </location>
</feature>
<feature type="region of interest" description="Disordered" evidence="1">
    <location>
        <begin position="1"/>
        <end position="23"/>
    </location>
</feature>
<evidence type="ECO:0000313" key="3">
    <source>
        <dbReference type="Proteomes" id="UP000559256"/>
    </source>
</evidence>
<sequence length="213" mass="24568">MAASGSVEQDSSTPLPHSGPEFLLSPDRTQFIRRIRGRERSSACARCVELRHSHWSILTRPHTCSQYCEGNMHMTGNAHLVFKDPISRQEIYGHARAAWMKLRFHAPWVAFRCASIENDSESNEFLLSYDIIGRNGKFTSNGLKTLEAWADQTIVMRDERFTFSEWEMEMKNVFWLPADGRFGAEIHIGRGADDREWFATLVFLHTLQMDRPC</sequence>
<dbReference type="EMBL" id="JAACJM010000017">
    <property type="protein sequence ID" value="KAF5368045.1"/>
    <property type="molecule type" value="Genomic_DNA"/>
</dbReference>
<evidence type="ECO:0000313" key="2">
    <source>
        <dbReference type="EMBL" id="KAF5368045.1"/>
    </source>
</evidence>
<dbReference type="InterPro" id="IPR023213">
    <property type="entry name" value="CAT-like_dom_sf"/>
</dbReference>
<comment type="caution">
    <text evidence="2">The sequence shown here is derived from an EMBL/GenBank/DDBJ whole genome shotgun (WGS) entry which is preliminary data.</text>
</comment>
<accession>A0A8H5LS50</accession>